<accession>A0A9I9E6B7</accession>
<proteinExistence type="predicted"/>
<dbReference type="Gramene" id="MELO3C029376.2.1">
    <property type="protein sequence ID" value="MELO3C029376.2.1"/>
    <property type="gene ID" value="MELO3C029376.2"/>
</dbReference>
<evidence type="ECO:0000313" key="1">
    <source>
        <dbReference type="EnsemblPlants" id="MELO3C029376.2.1"/>
    </source>
</evidence>
<organism evidence="1">
    <name type="scientific">Cucumis melo</name>
    <name type="common">Muskmelon</name>
    <dbReference type="NCBI Taxonomy" id="3656"/>
    <lineage>
        <taxon>Eukaryota</taxon>
        <taxon>Viridiplantae</taxon>
        <taxon>Streptophyta</taxon>
        <taxon>Embryophyta</taxon>
        <taxon>Tracheophyta</taxon>
        <taxon>Spermatophyta</taxon>
        <taxon>Magnoliopsida</taxon>
        <taxon>eudicotyledons</taxon>
        <taxon>Gunneridae</taxon>
        <taxon>Pentapetalae</taxon>
        <taxon>rosids</taxon>
        <taxon>fabids</taxon>
        <taxon>Cucurbitales</taxon>
        <taxon>Cucurbitaceae</taxon>
        <taxon>Benincaseae</taxon>
        <taxon>Cucumis</taxon>
    </lineage>
</organism>
<name>A0A9I9E6B7_CUCME</name>
<sequence length="70" mass="8371">MKLSFIVRKLAKQKHATLITVESRIFLSLRCFATLFRCANRYHVSCRTRDKTTFDFDDRNCIRTKAVYQH</sequence>
<reference evidence="1" key="1">
    <citation type="submission" date="2023-03" db="UniProtKB">
        <authorList>
            <consortium name="EnsemblPlants"/>
        </authorList>
    </citation>
    <scope>IDENTIFICATION</scope>
</reference>
<protein>
    <submittedName>
        <fullName evidence="1">Uncharacterized protein</fullName>
    </submittedName>
</protein>
<dbReference type="AlphaFoldDB" id="A0A9I9E6B7"/>
<dbReference type="EnsemblPlants" id="MELO3C029376.2.1">
    <property type="protein sequence ID" value="MELO3C029376.2.1"/>
    <property type="gene ID" value="MELO3C029376.2"/>
</dbReference>